<dbReference type="EMBL" id="JAIXNE010000002">
    <property type="protein sequence ID" value="MCA6075223.1"/>
    <property type="molecule type" value="Genomic_DNA"/>
</dbReference>
<feature type="transmembrane region" description="Helical" evidence="6">
    <location>
        <begin position="116"/>
        <end position="136"/>
    </location>
</feature>
<feature type="transmembrane region" description="Helical" evidence="6">
    <location>
        <begin position="330"/>
        <end position="353"/>
    </location>
</feature>
<comment type="caution">
    <text evidence="9">The sequence shown here is derived from an EMBL/GenBank/DDBJ whole genome shotgun (WGS) entry which is preliminary data.</text>
</comment>
<keyword evidence="3 6" id="KW-0812">Transmembrane</keyword>
<feature type="transmembrane region" description="Helical" evidence="6">
    <location>
        <begin position="365"/>
        <end position="385"/>
    </location>
</feature>
<keyword evidence="4 6" id="KW-1133">Transmembrane helix</keyword>
<evidence type="ECO:0000313" key="9">
    <source>
        <dbReference type="EMBL" id="MCA6077528.1"/>
    </source>
</evidence>
<comment type="subcellular location">
    <subcellularLocation>
        <location evidence="1">Cell membrane</location>
        <topology evidence="1">Multi-pass membrane protein</topology>
    </subcellularLocation>
</comment>
<keyword evidence="10" id="KW-1185">Reference proteome</keyword>
<dbReference type="RefSeq" id="WP_225698327.1">
    <property type="nucleotide sequence ID" value="NZ_JAIXNE010000002.1"/>
</dbReference>
<evidence type="ECO:0000256" key="3">
    <source>
        <dbReference type="ARBA" id="ARBA00022692"/>
    </source>
</evidence>
<keyword evidence="2" id="KW-1003">Cell membrane</keyword>
<organism evidence="9 10">
    <name type="scientific">Fulvivirga sedimenti</name>
    <dbReference type="NCBI Taxonomy" id="2879465"/>
    <lineage>
        <taxon>Bacteria</taxon>
        <taxon>Pseudomonadati</taxon>
        <taxon>Bacteroidota</taxon>
        <taxon>Cytophagia</taxon>
        <taxon>Cytophagales</taxon>
        <taxon>Fulvivirgaceae</taxon>
        <taxon>Fulvivirga</taxon>
    </lineage>
</organism>
<dbReference type="InterPro" id="IPR002797">
    <property type="entry name" value="Polysacc_synth"/>
</dbReference>
<dbReference type="PANTHER" id="PTHR30250:SF11">
    <property type="entry name" value="O-ANTIGEN TRANSPORTER-RELATED"/>
    <property type="match status" value="1"/>
</dbReference>
<evidence type="ECO:0000256" key="1">
    <source>
        <dbReference type="ARBA" id="ARBA00004651"/>
    </source>
</evidence>
<dbReference type="Proteomes" id="UP001139409">
    <property type="component" value="Unassembled WGS sequence"/>
</dbReference>
<evidence type="ECO:0000256" key="6">
    <source>
        <dbReference type="SAM" id="Phobius"/>
    </source>
</evidence>
<evidence type="ECO:0000313" key="10">
    <source>
        <dbReference type="Proteomes" id="UP001139409"/>
    </source>
</evidence>
<feature type="transmembrane region" description="Helical" evidence="6">
    <location>
        <begin position="391"/>
        <end position="411"/>
    </location>
</feature>
<dbReference type="PANTHER" id="PTHR30250">
    <property type="entry name" value="PST FAMILY PREDICTED COLANIC ACID TRANSPORTER"/>
    <property type="match status" value="1"/>
</dbReference>
<feature type="transmembrane region" description="Helical" evidence="6">
    <location>
        <begin position="175"/>
        <end position="195"/>
    </location>
</feature>
<evidence type="ECO:0000256" key="4">
    <source>
        <dbReference type="ARBA" id="ARBA00022989"/>
    </source>
</evidence>
<reference evidence="9" key="1">
    <citation type="submission" date="2021-09" db="EMBL/GenBank/DDBJ databases">
        <title>Fulvivirga sp. isolated from coastal sediment.</title>
        <authorList>
            <person name="Yu H."/>
        </authorList>
    </citation>
    <scope>NUCLEOTIDE SEQUENCE</scope>
    <source>
        <strain evidence="9">1062</strain>
    </source>
</reference>
<feature type="transmembrane region" description="Helical" evidence="6">
    <location>
        <begin position="75"/>
        <end position="96"/>
    </location>
</feature>
<feature type="transmembrane region" description="Helical" evidence="6">
    <location>
        <begin position="446"/>
        <end position="466"/>
    </location>
</feature>
<name>A0A9X1HUX7_9BACT</name>
<feature type="transmembrane region" description="Helical" evidence="6">
    <location>
        <begin position="302"/>
        <end position="324"/>
    </location>
</feature>
<proteinExistence type="predicted"/>
<evidence type="ECO:0000256" key="5">
    <source>
        <dbReference type="ARBA" id="ARBA00023136"/>
    </source>
</evidence>
<dbReference type="InterPro" id="IPR050833">
    <property type="entry name" value="Poly_Biosynth_Transport"/>
</dbReference>
<gene>
    <name evidence="7" type="ORF">LDX50_10105</name>
    <name evidence="8" type="ORF">LDX50_16075</name>
    <name evidence="9" type="ORF">LDX50_21795</name>
</gene>
<dbReference type="AlphaFoldDB" id="A0A9X1HUX7"/>
<sequence length="486" mass="54753">MGIVRRNSIWLSIIQYLGILLGYVNTVILFPNILDSDQFGLTRILLSVTIVISQFSQLGTPSMIVKYFPYLHRKVLYYGFLICAGGLTLVLSLIWIFKPEITSWYIENSSLFVEYFYLLVPFSIAMVFYNLFDAYLKALFKNVLSASLPFIFLRILWMILILLYAKGEFDFETFIIAYTVSYALIALITLIYIGILGELPTELTIAPGDRTFLKEIRKFNSFNVLSGLSAHMINKVDGLMLGSLESLSSVSIYAIAAAMASVIRVPASSIARTAPSLIAHAFKDNDHRTISELYRKSSINQLILSSGVFLLITLNYSLLLYYIPEEYADSFLIFIMLGLAQVIDTGVGINGYIMVNSKYYKVDAILSVLLLVITVGLNFVFIPLYGTLGAAMATTMAILAYNIARFSFLKIKMDLNPFTGKTMEIVLIMIAAGIICYFLPLPENLWVASILKSSLFLILTAPVIYWKRYSPELSELVDLILDRFRR</sequence>
<keyword evidence="5 6" id="KW-0472">Membrane</keyword>
<evidence type="ECO:0000313" key="7">
    <source>
        <dbReference type="EMBL" id="MCA6075223.1"/>
    </source>
</evidence>
<protein>
    <submittedName>
        <fullName evidence="9">Oligosaccharide flippase family protein</fullName>
    </submittedName>
</protein>
<dbReference type="Pfam" id="PF01943">
    <property type="entry name" value="Polysacc_synt"/>
    <property type="match status" value="1"/>
</dbReference>
<feature type="transmembrane region" description="Helical" evidence="6">
    <location>
        <begin position="9"/>
        <end position="32"/>
    </location>
</feature>
<feature type="transmembrane region" description="Helical" evidence="6">
    <location>
        <begin position="143"/>
        <end position="163"/>
    </location>
</feature>
<evidence type="ECO:0000256" key="2">
    <source>
        <dbReference type="ARBA" id="ARBA00022475"/>
    </source>
</evidence>
<feature type="transmembrane region" description="Helical" evidence="6">
    <location>
        <begin position="423"/>
        <end position="440"/>
    </location>
</feature>
<dbReference type="EMBL" id="JAIXNE010000004">
    <property type="protein sequence ID" value="MCA6077528.1"/>
    <property type="molecule type" value="Genomic_DNA"/>
</dbReference>
<dbReference type="GO" id="GO:0005886">
    <property type="term" value="C:plasma membrane"/>
    <property type="evidence" value="ECO:0007669"/>
    <property type="project" value="UniProtKB-SubCell"/>
</dbReference>
<dbReference type="EMBL" id="JAIXNE010000003">
    <property type="protein sequence ID" value="MCA6076400.1"/>
    <property type="molecule type" value="Genomic_DNA"/>
</dbReference>
<accession>A0A9X1HUX7</accession>
<evidence type="ECO:0000313" key="8">
    <source>
        <dbReference type="EMBL" id="MCA6076400.1"/>
    </source>
</evidence>
<feature type="transmembrane region" description="Helical" evidence="6">
    <location>
        <begin position="44"/>
        <end position="68"/>
    </location>
</feature>